<dbReference type="EMBL" id="LBNE01000023">
    <property type="protein sequence ID" value="KKO70278.1"/>
    <property type="molecule type" value="Genomic_DNA"/>
</dbReference>
<dbReference type="STRING" id="206506.AAV32_17390"/>
<evidence type="ECO:0000313" key="3">
    <source>
        <dbReference type="EMBL" id="KKO70278.1"/>
    </source>
</evidence>
<sequence length="137" mass="14882">MILALLNQKGGVGKTTLATHIAGELALRGQQVILLDADPQGSSLDWTQRRSQQGLPRLFSAVGLARETLHQEAPELARRADHVVIDGPPRIAALARSALLAAERVLIPVQPSPYDVWASAEMVALIREAQVFRPLLR</sequence>
<dbReference type="InterPro" id="IPR002586">
    <property type="entry name" value="CobQ/CobB/MinD/ParA_Nub-bd_dom"/>
</dbReference>
<dbReference type="PANTHER" id="PTHR13696:SF96">
    <property type="entry name" value="COBQ_COBB_MIND_PARA NUCLEOTIDE BINDING DOMAIN-CONTAINING PROTEIN"/>
    <property type="match status" value="1"/>
</dbReference>
<evidence type="ECO:0000313" key="4">
    <source>
        <dbReference type="Proteomes" id="UP000078084"/>
    </source>
</evidence>
<feature type="non-terminal residue" evidence="3">
    <location>
        <position position="137"/>
    </location>
</feature>
<dbReference type="NCBIfam" id="NF041546">
    <property type="entry name" value="ParA_partition"/>
    <property type="match status" value="1"/>
</dbReference>
<evidence type="ECO:0000259" key="1">
    <source>
        <dbReference type="Pfam" id="PF01656"/>
    </source>
</evidence>
<dbReference type="CDD" id="cd02042">
    <property type="entry name" value="ParAB_family"/>
    <property type="match status" value="1"/>
</dbReference>
<proteinExistence type="predicted"/>
<dbReference type="Proteomes" id="UP000078084">
    <property type="component" value="Unassembled WGS sequence"/>
</dbReference>
<dbReference type="Gene3D" id="3.40.50.300">
    <property type="entry name" value="P-loop containing nucleotide triphosphate hydrolases"/>
    <property type="match status" value="1"/>
</dbReference>
<dbReference type="InterPro" id="IPR050678">
    <property type="entry name" value="DNA_Partitioning_ATPase"/>
</dbReference>
<protein>
    <submittedName>
        <fullName evidence="3">ATPase</fullName>
    </submittedName>
</protein>
<comment type="caution">
    <text evidence="3">The sequence shown here is derived from an EMBL/GenBank/DDBJ whole genome shotgun (WGS) entry which is preliminary data.</text>
</comment>
<organism evidence="3 4">
    <name type="scientific">Kerstersia gyiorum</name>
    <dbReference type="NCBI Taxonomy" id="206506"/>
    <lineage>
        <taxon>Bacteria</taxon>
        <taxon>Pseudomonadati</taxon>
        <taxon>Pseudomonadota</taxon>
        <taxon>Betaproteobacteria</taxon>
        <taxon>Burkholderiales</taxon>
        <taxon>Alcaligenaceae</taxon>
        <taxon>Kerstersia</taxon>
    </lineage>
</organism>
<keyword evidence="4" id="KW-1185">Reference proteome</keyword>
<feature type="domain" description="CobQ/CobB/MinD/ParA nucleotide binding" evidence="1">
    <location>
        <begin position="4"/>
        <end position="55"/>
    </location>
</feature>
<reference evidence="3 4" key="1">
    <citation type="submission" date="2015-04" db="EMBL/GenBank/DDBJ databases">
        <title>Genome sequence of Kerstersia gyiorum CG1.</title>
        <authorList>
            <person name="Greninger A.L."/>
            <person name="Kozyreva V."/>
            <person name="Chaturvedi V."/>
        </authorList>
    </citation>
    <scope>NUCLEOTIDE SEQUENCE [LARGE SCALE GENOMIC DNA]</scope>
    <source>
        <strain evidence="3 4">CG1</strain>
    </source>
</reference>
<name>A0A171KN11_9BURK</name>
<dbReference type="Pfam" id="PF13614">
    <property type="entry name" value="AAA_31"/>
    <property type="match status" value="1"/>
</dbReference>
<dbReference type="Pfam" id="PF01656">
    <property type="entry name" value="CbiA"/>
    <property type="match status" value="1"/>
</dbReference>
<dbReference type="InterPro" id="IPR048089">
    <property type="entry name" value="McdA"/>
</dbReference>
<gene>
    <name evidence="3" type="ORF">AAV32_17390</name>
</gene>
<accession>A0A171KN11</accession>
<dbReference type="RefSeq" id="WP_153044173.1">
    <property type="nucleotide sequence ID" value="NZ_LBNE01000023.1"/>
</dbReference>
<dbReference type="PATRIC" id="fig|206506.3.peg.3698"/>
<dbReference type="SUPFAM" id="SSF52540">
    <property type="entry name" value="P-loop containing nucleoside triphosphate hydrolases"/>
    <property type="match status" value="1"/>
</dbReference>
<dbReference type="InterPro" id="IPR027417">
    <property type="entry name" value="P-loop_NTPase"/>
</dbReference>
<dbReference type="AlphaFoldDB" id="A0A171KN11"/>
<feature type="domain" description="AAA" evidence="2">
    <location>
        <begin position="66"/>
        <end position="129"/>
    </location>
</feature>
<dbReference type="InterPro" id="IPR025669">
    <property type="entry name" value="AAA_dom"/>
</dbReference>
<evidence type="ECO:0000259" key="2">
    <source>
        <dbReference type="Pfam" id="PF13614"/>
    </source>
</evidence>
<dbReference type="PANTHER" id="PTHR13696">
    <property type="entry name" value="P-LOOP CONTAINING NUCLEOSIDE TRIPHOSPHATE HYDROLASE"/>
    <property type="match status" value="1"/>
</dbReference>